<feature type="domain" description="Integral membrane bound transporter" evidence="6">
    <location>
        <begin position="201"/>
        <end position="327"/>
    </location>
</feature>
<dbReference type="AlphaFoldDB" id="A0A401UY11"/>
<dbReference type="OrthoDB" id="4989419at2"/>
<feature type="transmembrane region" description="Helical" evidence="5">
    <location>
        <begin position="314"/>
        <end position="334"/>
    </location>
</feature>
<evidence type="ECO:0000256" key="1">
    <source>
        <dbReference type="ARBA" id="ARBA00004141"/>
    </source>
</evidence>
<evidence type="ECO:0000256" key="5">
    <source>
        <dbReference type="SAM" id="Phobius"/>
    </source>
</evidence>
<keyword evidence="2 5" id="KW-0812">Transmembrane</keyword>
<evidence type="ECO:0000259" key="6">
    <source>
        <dbReference type="Pfam" id="PF13515"/>
    </source>
</evidence>
<sequence>MRRELLTVGPHGHAHWPAIRVGLSVTVPLVACLALGHPGWTPFATFGAMCSVYGKQLDYPARARLQAGTGLALVAAVVAGTAAGVVAPGSLLAVATMAVFSALGCVLARVLGWSPVPSLFLVFAVGTLSSYAHPASDLVPAVVLPTAAAALAVALGQVGRWLPTSRRPRVPAPAPSPLRAALASRTVVVDVAVHAAAPLAAGAIALAAGLGHPYWAAVTATVPLVGPTPVARVGRAAQRVAGTLLGVLVAAAILAGDPSPWVLVAWVAALQVVTELFVARHYGIAVVAITPMALVLSWLGGGPTTLDRLVVDRVVETVLGAAVGVLVLALARLLDPPRRRAATGRAAVPG</sequence>
<accession>A0A401UY11</accession>
<keyword evidence="8" id="KW-1185">Reference proteome</keyword>
<keyword evidence="3 5" id="KW-1133">Transmembrane helix</keyword>
<dbReference type="Pfam" id="PF13515">
    <property type="entry name" value="FUSC_2"/>
    <property type="match status" value="1"/>
</dbReference>
<evidence type="ECO:0000313" key="8">
    <source>
        <dbReference type="Proteomes" id="UP000288246"/>
    </source>
</evidence>
<feature type="transmembrane region" description="Helical" evidence="5">
    <location>
        <begin position="138"/>
        <end position="159"/>
    </location>
</feature>
<dbReference type="Proteomes" id="UP000288246">
    <property type="component" value="Unassembled WGS sequence"/>
</dbReference>
<comment type="caution">
    <text evidence="7">The sequence shown here is derived from an EMBL/GenBank/DDBJ whole genome shotgun (WGS) entry which is preliminary data.</text>
</comment>
<dbReference type="InterPro" id="IPR049453">
    <property type="entry name" value="Memb_transporter_dom"/>
</dbReference>
<evidence type="ECO:0000313" key="7">
    <source>
        <dbReference type="EMBL" id="GCD19558.1"/>
    </source>
</evidence>
<comment type="subcellular location">
    <subcellularLocation>
        <location evidence="1">Membrane</location>
        <topology evidence="1">Multi-pass membrane protein</topology>
    </subcellularLocation>
</comment>
<dbReference type="GO" id="GO:0016020">
    <property type="term" value="C:membrane"/>
    <property type="evidence" value="ECO:0007669"/>
    <property type="project" value="UniProtKB-SubCell"/>
</dbReference>
<gene>
    <name evidence="7" type="ORF">CTKZ_11200</name>
</gene>
<evidence type="ECO:0000256" key="2">
    <source>
        <dbReference type="ARBA" id="ARBA00022692"/>
    </source>
</evidence>
<evidence type="ECO:0000256" key="3">
    <source>
        <dbReference type="ARBA" id="ARBA00022989"/>
    </source>
</evidence>
<reference evidence="7 8" key="1">
    <citation type="submission" date="2018-11" db="EMBL/GenBank/DDBJ databases">
        <title>Draft genome sequence of Cellulomonas takizawaensis strain TKZ-21.</title>
        <authorList>
            <person name="Yamamura H."/>
            <person name="Hayashi T."/>
            <person name="Hamada M."/>
            <person name="Serisawa Y."/>
            <person name="Matsuyama K."/>
            <person name="Nakagawa Y."/>
            <person name="Otoguro M."/>
            <person name="Yanagida F."/>
            <person name="Hayakawa M."/>
        </authorList>
    </citation>
    <scope>NUCLEOTIDE SEQUENCE [LARGE SCALE GENOMIC DNA]</scope>
    <source>
        <strain evidence="7 8">TKZ-21</strain>
    </source>
</reference>
<feature type="transmembrane region" description="Helical" evidence="5">
    <location>
        <begin position="65"/>
        <end position="85"/>
    </location>
</feature>
<feature type="transmembrane region" description="Helical" evidence="5">
    <location>
        <begin position="116"/>
        <end position="132"/>
    </location>
</feature>
<organism evidence="7 8">
    <name type="scientific">Cellulomonas algicola</name>
    <dbReference type="NCBI Taxonomy" id="2071633"/>
    <lineage>
        <taxon>Bacteria</taxon>
        <taxon>Bacillati</taxon>
        <taxon>Actinomycetota</taxon>
        <taxon>Actinomycetes</taxon>
        <taxon>Micrococcales</taxon>
        <taxon>Cellulomonadaceae</taxon>
        <taxon>Cellulomonas</taxon>
    </lineage>
</organism>
<feature type="transmembrane region" description="Helical" evidence="5">
    <location>
        <begin position="284"/>
        <end position="302"/>
    </location>
</feature>
<name>A0A401UY11_9CELL</name>
<protein>
    <submittedName>
        <fullName evidence="7">FUSC family protein</fullName>
    </submittedName>
</protein>
<evidence type="ECO:0000256" key="4">
    <source>
        <dbReference type="ARBA" id="ARBA00023136"/>
    </source>
</evidence>
<proteinExistence type="predicted"/>
<dbReference type="EMBL" id="BHYL01000077">
    <property type="protein sequence ID" value="GCD19558.1"/>
    <property type="molecule type" value="Genomic_DNA"/>
</dbReference>
<keyword evidence="4 5" id="KW-0472">Membrane</keyword>